<dbReference type="EMBL" id="CYKH01001790">
    <property type="protein sequence ID" value="CUG90079.1"/>
    <property type="molecule type" value="Genomic_DNA"/>
</dbReference>
<sequence>MLHFLCNIVLGNDQQTEVVMQLGYLDIVDQIVQREHLFCSKVVDRKDLCYTLSNVVADSEKRSQQILARPRIVEYVLATLPRSNLDHDDVMEAVQMALFMVKNACRGGKACSRRCSSGMMHGVLMMADRQVGVTPGMLIDSRISTVVSQTLHRCSTRGSPFFCRVARSPNRKDSAVAYATQEFPSAFTTGDCGGGDGIDFLLHSNACFVQHLMLRELPLIIKESVLCHDSQGRRHTQENSLFLRYLCVVCLFPPL</sequence>
<reference evidence="2" key="1">
    <citation type="submission" date="2015-09" db="EMBL/GenBank/DDBJ databases">
        <authorList>
            <consortium name="Pathogen Informatics"/>
        </authorList>
    </citation>
    <scope>NUCLEOTIDE SEQUENCE [LARGE SCALE GENOMIC DNA]</scope>
    <source>
        <strain evidence="2">Lake Konstanz</strain>
    </source>
</reference>
<dbReference type="VEuPathDB" id="TriTrypDB:BSAL_24890"/>
<evidence type="ECO:0000313" key="1">
    <source>
        <dbReference type="EMBL" id="CUG90079.1"/>
    </source>
</evidence>
<name>A0A0S4JET4_BODSA</name>
<dbReference type="AlphaFoldDB" id="A0A0S4JET4"/>
<dbReference type="SUPFAM" id="SSF48371">
    <property type="entry name" value="ARM repeat"/>
    <property type="match status" value="1"/>
</dbReference>
<proteinExistence type="predicted"/>
<protein>
    <submittedName>
        <fullName evidence="1">Uncharacterized protein</fullName>
    </submittedName>
</protein>
<keyword evidence="2" id="KW-1185">Reference proteome</keyword>
<gene>
    <name evidence="1" type="ORF">BSAL_24890</name>
</gene>
<dbReference type="Gene3D" id="1.25.10.10">
    <property type="entry name" value="Leucine-rich Repeat Variant"/>
    <property type="match status" value="1"/>
</dbReference>
<dbReference type="InterPro" id="IPR011989">
    <property type="entry name" value="ARM-like"/>
</dbReference>
<dbReference type="InterPro" id="IPR016024">
    <property type="entry name" value="ARM-type_fold"/>
</dbReference>
<evidence type="ECO:0000313" key="2">
    <source>
        <dbReference type="Proteomes" id="UP000051952"/>
    </source>
</evidence>
<accession>A0A0S4JET4</accession>
<organism evidence="1 2">
    <name type="scientific">Bodo saltans</name>
    <name type="common">Flagellated protozoan</name>
    <dbReference type="NCBI Taxonomy" id="75058"/>
    <lineage>
        <taxon>Eukaryota</taxon>
        <taxon>Discoba</taxon>
        <taxon>Euglenozoa</taxon>
        <taxon>Kinetoplastea</taxon>
        <taxon>Metakinetoplastina</taxon>
        <taxon>Eubodonida</taxon>
        <taxon>Bodonidae</taxon>
        <taxon>Bodo</taxon>
    </lineage>
</organism>
<dbReference type="Proteomes" id="UP000051952">
    <property type="component" value="Unassembled WGS sequence"/>
</dbReference>